<sequence>QVAHLDIAGFMKPAEEVGGDYYDVLQHHGRLLFGIGDATGHGLESGMLALMTQSAVRTLLENGETDWTKFLNSINGMIYKNVHERLSIDKNITLSLLEYQPLSSGETGGVLRVSGQHEDIIVVQNGQMELIDTTDLGVPVGFLDDIAKHVGQTEVALNTGDVVVLYTDGITEAENIEQEEYGIERRETRGTDSH</sequence>
<dbReference type="AlphaFoldDB" id="A0A176RYG1"/>
<evidence type="ECO:0000313" key="4">
    <source>
        <dbReference type="Proteomes" id="UP000076962"/>
    </source>
</evidence>
<dbReference type="InterPro" id="IPR001932">
    <property type="entry name" value="PPM-type_phosphatase-like_dom"/>
</dbReference>
<dbReference type="InterPro" id="IPR036457">
    <property type="entry name" value="PPM-type-like_dom_sf"/>
</dbReference>
<evidence type="ECO:0000313" key="3">
    <source>
        <dbReference type="EMBL" id="OAD20833.1"/>
    </source>
</evidence>
<dbReference type="EC" id="3.1.3.43" evidence="3"/>
<name>A0A176RYG1_9GAMM</name>
<dbReference type="PANTHER" id="PTHR43156:SF2">
    <property type="entry name" value="STAGE II SPORULATION PROTEIN E"/>
    <property type="match status" value="1"/>
</dbReference>
<evidence type="ECO:0000259" key="2">
    <source>
        <dbReference type="SMART" id="SM00331"/>
    </source>
</evidence>
<dbReference type="SMART" id="SM00331">
    <property type="entry name" value="PP2C_SIG"/>
    <property type="match status" value="1"/>
</dbReference>
<dbReference type="Gene3D" id="3.60.40.10">
    <property type="entry name" value="PPM-type phosphatase domain"/>
    <property type="match status" value="1"/>
</dbReference>
<evidence type="ECO:0000256" key="1">
    <source>
        <dbReference type="ARBA" id="ARBA00022801"/>
    </source>
</evidence>
<proteinExistence type="predicted"/>
<gene>
    <name evidence="3" type="ORF">THIOM_003438</name>
</gene>
<protein>
    <submittedName>
        <fullName evidence="3">Protein phosphatase 2C-related domain protein</fullName>
        <ecNumber evidence="3">3.1.3.43</ecNumber>
    </submittedName>
</protein>
<dbReference type="GO" id="GO:0004741">
    <property type="term" value="F:[pyruvate dehydrogenase (acetyl-transferring)]-phosphatase activity"/>
    <property type="evidence" value="ECO:0007669"/>
    <property type="project" value="UniProtKB-EC"/>
</dbReference>
<dbReference type="Pfam" id="PF07228">
    <property type="entry name" value="SpoIIE"/>
    <property type="match status" value="1"/>
</dbReference>
<dbReference type="PANTHER" id="PTHR43156">
    <property type="entry name" value="STAGE II SPORULATION PROTEIN E-RELATED"/>
    <property type="match status" value="1"/>
</dbReference>
<dbReference type="Proteomes" id="UP000076962">
    <property type="component" value="Unassembled WGS sequence"/>
</dbReference>
<keyword evidence="1 3" id="KW-0378">Hydrolase</keyword>
<comment type="caution">
    <text evidence="3">The sequence shown here is derived from an EMBL/GenBank/DDBJ whole genome shotgun (WGS) entry which is preliminary data.</text>
</comment>
<dbReference type="InterPro" id="IPR052016">
    <property type="entry name" value="Bact_Sigma-Reg"/>
</dbReference>
<dbReference type="EMBL" id="LUTY01002075">
    <property type="protein sequence ID" value="OAD20833.1"/>
    <property type="molecule type" value="Genomic_DNA"/>
</dbReference>
<organism evidence="3 4">
    <name type="scientific">Candidatus Thiomargarita nelsonii</name>
    <dbReference type="NCBI Taxonomy" id="1003181"/>
    <lineage>
        <taxon>Bacteria</taxon>
        <taxon>Pseudomonadati</taxon>
        <taxon>Pseudomonadota</taxon>
        <taxon>Gammaproteobacteria</taxon>
        <taxon>Thiotrichales</taxon>
        <taxon>Thiotrichaceae</taxon>
        <taxon>Thiomargarita</taxon>
    </lineage>
</organism>
<reference evidence="3 4" key="1">
    <citation type="submission" date="2016-05" db="EMBL/GenBank/DDBJ databases">
        <title>Single-cell genome of chain-forming Candidatus Thiomargarita nelsonii and comparison to other large sulfur-oxidizing bacteria.</title>
        <authorList>
            <person name="Winkel M."/>
            <person name="Salman V."/>
            <person name="Woyke T."/>
            <person name="Schulz-Vogt H."/>
            <person name="Richter M."/>
            <person name="Flood B."/>
            <person name="Bailey J."/>
            <person name="Amann R."/>
            <person name="Mussmann M."/>
        </authorList>
    </citation>
    <scope>NUCLEOTIDE SEQUENCE [LARGE SCALE GENOMIC DNA]</scope>
    <source>
        <strain evidence="3 4">THI036</strain>
    </source>
</reference>
<feature type="domain" description="PPM-type phosphatase" evidence="2">
    <location>
        <begin position="2"/>
        <end position="194"/>
    </location>
</feature>
<keyword evidence="4" id="KW-1185">Reference proteome</keyword>
<dbReference type="PATRIC" id="fig|1003181.4.peg.4604"/>
<feature type="non-terminal residue" evidence="3">
    <location>
        <position position="1"/>
    </location>
</feature>
<accession>A0A176RYG1</accession>